<proteinExistence type="predicted"/>
<sequence length="21" mass="2487">MMSVLSVNDITYAFFWSLFTN</sequence>
<protein>
    <submittedName>
        <fullName evidence="1">Uncharacterized protein</fullName>
    </submittedName>
</protein>
<reference evidence="1" key="1">
    <citation type="submission" date="2014-09" db="EMBL/GenBank/DDBJ databases">
        <authorList>
            <person name="Magalhaes I.L.F."/>
            <person name="Oliveira U."/>
            <person name="Santos F.R."/>
            <person name="Vidigal T.H.D.A."/>
            <person name="Brescovit A.D."/>
            <person name="Santos A.J."/>
        </authorList>
    </citation>
    <scope>NUCLEOTIDE SEQUENCE</scope>
    <source>
        <tissue evidence="1">Shoot tissue taken approximately 20 cm above the soil surface</tissue>
    </source>
</reference>
<accession>A0A0A8Y3J3</accession>
<evidence type="ECO:0000313" key="1">
    <source>
        <dbReference type="EMBL" id="JAD20389.1"/>
    </source>
</evidence>
<reference evidence="1" key="2">
    <citation type="journal article" date="2015" name="Data Brief">
        <title>Shoot transcriptome of the giant reed, Arundo donax.</title>
        <authorList>
            <person name="Barrero R.A."/>
            <person name="Guerrero F.D."/>
            <person name="Moolhuijzen P."/>
            <person name="Goolsby J.A."/>
            <person name="Tidwell J."/>
            <person name="Bellgard S.E."/>
            <person name="Bellgard M.I."/>
        </authorList>
    </citation>
    <scope>NUCLEOTIDE SEQUENCE</scope>
    <source>
        <tissue evidence="1">Shoot tissue taken approximately 20 cm above the soil surface</tissue>
    </source>
</reference>
<dbReference type="EMBL" id="GBRH01277506">
    <property type="protein sequence ID" value="JAD20389.1"/>
    <property type="molecule type" value="Transcribed_RNA"/>
</dbReference>
<name>A0A0A8Y3J3_ARUDO</name>
<dbReference type="AlphaFoldDB" id="A0A0A8Y3J3"/>
<organism evidence="1">
    <name type="scientific">Arundo donax</name>
    <name type="common">Giant reed</name>
    <name type="synonym">Donax arundinaceus</name>
    <dbReference type="NCBI Taxonomy" id="35708"/>
    <lineage>
        <taxon>Eukaryota</taxon>
        <taxon>Viridiplantae</taxon>
        <taxon>Streptophyta</taxon>
        <taxon>Embryophyta</taxon>
        <taxon>Tracheophyta</taxon>
        <taxon>Spermatophyta</taxon>
        <taxon>Magnoliopsida</taxon>
        <taxon>Liliopsida</taxon>
        <taxon>Poales</taxon>
        <taxon>Poaceae</taxon>
        <taxon>PACMAD clade</taxon>
        <taxon>Arundinoideae</taxon>
        <taxon>Arundineae</taxon>
        <taxon>Arundo</taxon>
    </lineage>
</organism>